<keyword evidence="3" id="KW-0238">DNA-binding</keyword>
<proteinExistence type="inferred from homology"/>
<comment type="similarity">
    <text evidence="1">Belongs to the 'phage' integrase family.</text>
</comment>
<dbReference type="PANTHER" id="PTHR30349">
    <property type="entry name" value="PHAGE INTEGRASE-RELATED"/>
    <property type="match status" value="1"/>
</dbReference>
<accession>A0A554X106</accession>
<dbReference type="CDD" id="cd00796">
    <property type="entry name" value="INT_Rci_Hp1_C"/>
    <property type="match status" value="1"/>
</dbReference>
<comment type="caution">
    <text evidence="7">The sequence shown here is derived from an EMBL/GenBank/DDBJ whole genome shotgun (WGS) entry which is preliminary data.</text>
</comment>
<dbReference type="InterPro" id="IPR013762">
    <property type="entry name" value="Integrase-like_cat_sf"/>
</dbReference>
<dbReference type="GO" id="GO:0015074">
    <property type="term" value="P:DNA integration"/>
    <property type="evidence" value="ECO:0007669"/>
    <property type="project" value="UniProtKB-KW"/>
</dbReference>
<dbReference type="SUPFAM" id="SSF56349">
    <property type="entry name" value="DNA breaking-rejoining enzymes"/>
    <property type="match status" value="1"/>
</dbReference>
<dbReference type="InterPro" id="IPR011010">
    <property type="entry name" value="DNA_brk_join_enz"/>
</dbReference>
<keyword evidence="2" id="KW-0229">DNA integration</keyword>
<keyword evidence="8" id="KW-1185">Reference proteome</keyword>
<protein>
    <submittedName>
        <fullName evidence="7">Phage integrase family protein</fullName>
    </submittedName>
</protein>
<gene>
    <name evidence="7" type="ORF">Tther_01429</name>
</gene>
<dbReference type="RefSeq" id="WP_185975031.1">
    <property type="nucleotide sequence ID" value="NZ_VJOL01000024.1"/>
</dbReference>
<evidence type="ECO:0000256" key="1">
    <source>
        <dbReference type="ARBA" id="ARBA00008857"/>
    </source>
</evidence>
<reference evidence="7 8" key="1">
    <citation type="submission" date="2019-07" db="EMBL/GenBank/DDBJ databases">
        <title>Tepidimonas thermarum AA-1 draft genome.</title>
        <authorList>
            <person name="Da Costa M.S."/>
            <person name="Froufe H.J.C."/>
            <person name="Egas C."/>
            <person name="Albuquerque L."/>
        </authorList>
    </citation>
    <scope>NUCLEOTIDE SEQUENCE [LARGE SCALE GENOMIC DNA]</scope>
    <source>
        <strain evidence="7 8">AA-1</strain>
    </source>
</reference>
<dbReference type="Pfam" id="PF00589">
    <property type="entry name" value="Phage_integrase"/>
    <property type="match status" value="1"/>
</dbReference>
<dbReference type="InterPro" id="IPR002104">
    <property type="entry name" value="Integrase_catalytic"/>
</dbReference>
<evidence type="ECO:0000256" key="5">
    <source>
        <dbReference type="SAM" id="MobiDB-lite"/>
    </source>
</evidence>
<evidence type="ECO:0000256" key="2">
    <source>
        <dbReference type="ARBA" id="ARBA00022908"/>
    </source>
</evidence>
<dbReference type="GO" id="GO:0006310">
    <property type="term" value="P:DNA recombination"/>
    <property type="evidence" value="ECO:0007669"/>
    <property type="project" value="UniProtKB-KW"/>
</dbReference>
<evidence type="ECO:0000313" key="7">
    <source>
        <dbReference type="EMBL" id="TSE29493.1"/>
    </source>
</evidence>
<evidence type="ECO:0000256" key="4">
    <source>
        <dbReference type="ARBA" id="ARBA00023172"/>
    </source>
</evidence>
<dbReference type="PROSITE" id="PS51898">
    <property type="entry name" value="TYR_RECOMBINASE"/>
    <property type="match status" value="1"/>
</dbReference>
<evidence type="ECO:0000313" key="8">
    <source>
        <dbReference type="Proteomes" id="UP000318542"/>
    </source>
</evidence>
<name>A0A554X106_9BURK</name>
<dbReference type="Gene3D" id="1.10.443.10">
    <property type="entry name" value="Intergrase catalytic core"/>
    <property type="match status" value="1"/>
</dbReference>
<evidence type="ECO:0000256" key="3">
    <source>
        <dbReference type="ARBA" id="ARBA00023125"/>
    </source>
</evidence>
<dbReference type="EMBL" id="VJOL01000024">
    <property type="protein sequence ID" value="TSE29493.1"/>
    <property type="molecule type" value="Genomic_DNA"/>
</dbReference>
<sequence length="471" mass="52108">MARTHKRPRPRKRDKTWLAQVTMADGKRLSATFDTFREADDWIGDKLRERDSGRVAALDGPRRTTLAAALAFYAQTITVRKKGAGRELGRINRYLRAAGLAPLALRTDDMGHTHLVSADESSADHPFQRRVRALNAQRPRTLACIEALANKPCSDIQPSDIDHFVSVMAMEKLGNASIRLELALLSHLFNVARTKWSWSDLKNPTDNVVVQPGGLRFVQIKESEYLRIVELAQQADNPYLAAAVVLALETALRKSTMRQLTWDQIDLETRVFYGDTKGGEAAIPLSQTAVETLSLLKRTSGASGSDRVLPVSESALHQAWKRVRDKAGLPQLQFRDLRHVLPTLLARNKVNQHVIQQVLGHRTSFMAKHYVNLVKDDALKALDEVRPLDKNVMALLPSTPLQMDVGQRRVRRLNARGVGSSHSTAAPSDAAAQAEAGQAQERAAQRGLVTPTPDSNVVHVAFGASPSRKRV</sequence>
<feature type="compositionally biased region" description="Low complexity" evidence="5">
    <location>
        <begin position="430"/>
        <end position="447"/>
    </location>
</feature>
<dbReference type="GO" id="GO:0003677">
    <property type="term" value="F:DNA binding"/>
    <property type="evidence" value="ECO:0007669"/>
    <property type="project" value="UniProtKB-KW"/>
</dbReference>
<dbReference type="AlphaFoldDB" id="A0A554X106"/>
<dbReference type="PANTHER" id="PTHR30349:SF41">
    <property type="entry name" value="INTEGRASE_RECOMBINASE PROTEIN MJ0367-RELATED"/>
    <property type="match status" value="1"/>
</dbReference>
<organism evidence="7 8">
    <name type="scientific">Tepidimonas thermarum</name>
    <dbReference type="NCBI Taxonomy" id="335431"/>
    <lineage>
        <taxon>Bacteria</taxon>
        <taxon>Pseudomonadati</taxon>
        <taxon>Pseudomonadota</taxon>
        <taxon>Betaproteobacteria</taxon>
        <taxon>Burkholderiales</taxon>
        <taxon>Tepidimonas</taxon>
    </lineage>
</organism>
<feature type="domain" description="Tyr recombinase" evidence="6">
    <location>
        <begin position="214"/>
        <end position="383"/>
    </location>
</feature>
<evidence type="ECO:0000259" key="6">
    <source>
        <dbReference type="PROSITE" id="PS51898"/>
    </source>
</evidence>
<dbReference type="Proteomes" id="UP000318542">
    <property type="component" value="Unassembled WGS sequence"/>
</dbReference>
<dbReference type="InterPro" id="IPR050090">
    <property type="entry name" value="Tyrosine_recombinase_XerCD"/>
</dbReference>
<keyword evidence="4" id="KW-0233">DNA recombination</keyword>
<feature type="region of interest" description="Disordered" evidence="5">
    <location>
        <begin position="416"/>
        <end position="456"/>
    </location>
</feature>